<protein>
    <submittedName>
        <fullName evidence="1">Uncharacterized protein</fullName>
    </submittedName>
</protein>
<accession>A0A7D9IIX9</accession>
<evidence type="ECO:0000313" key="2">
    <source>
        <dbReference type="Proteomes" id="UP001152795"/>
    </source>
</evidence>
<comment type="caution">
    <text evidence="1">The sequence shown here is derived from an EMBL/GenBank/DDBJ whole genome shotgun (WGS) entry which is preliminary data.</text>
</comment>
<proteinExistence type="predicted"/>
<dbReference type="AlphaFoldDB" id="A0A7D9IIX9"/>
<name>A0A7D9IIX9_PARCT</name>
<gene>
    <name evidence="1" type="ORF">PACLA_8A033273</name>
</gene>
<evidence type="ECO:0000313" key="1">
    <source>
        <dbReference type="EMBL" id="CAB4010681.1"/>
    </source>
</evidence>
<dbReference type="OrthoDB" id="416987at2759"/>
<sequence length="142" mass="16738">MLYSLDVIGVEDRGEDDHLDVYTEFNETIVRDKEGRYQVNVPWIPGAQLRETNKVQIKKRLRSVTKNSIKTSTERKSNSDLPEYPLAQRRVPFFSEPPRLQHHYDNQPQEKHTQSDTLIRHIHEQTFHLGIASTMGVIREEW</sequence>
<dbReference type="EMBL" id="CACRXK020006869">
    <property type="protein sequence ID" value="CAB4010681.1"/>
    <property type="molecule type" value="Genomic_DNA"/>
</dbReference>
<reference evidence="1" key="1">
    <citation type="submission" date="2020-04" db="EMBL/GenBank/DDBJ databases">
        <authorList>
            <person name="Alioto T."/>
            <person name="Alioto T."/>
            <person name="Gomez Garrido J."/>
        </authorList>
    </citation>
    <scope>NUCLEOTIDE SEQUENCE</scope>
    <source>
        <strain evidence="1">A484AB</strain>
    </source>
</reference>
<keyword evidence="2" id="KW-1185">Reference proteome</keyword>
<dbReference type="Proteomes" id="UP001152795">
    <property type="component" value="Unassembled WGS sequence"/>
</dbReference>
<organism evidence="1 2">
    <name type="scientific">Paramuricea clavata</name>
    <name type="common">Red gorgonian</name>
    <name type="synonym">Violescent sea-whip</name>
    <dbReference type="NCBI Taxonomy" id="317549"/>
    <lineage>
        <taxon>Eukaryota</taxon>
        <taxon>Metazoa</taxon>
        <taxon>Cnidaria</taxon>
        <taxon>Anthozoa</taxon>
        <taxon>Octocorallia</taxon>
        <taxon>Malacalcyonacea</taxon>
        <taxon>Plexauridae</taxon>
        <taxon>Paramuricea</taxon>
    </lineage>
</organism>